<reference evidence="1 2" key="1">
    <citation type="journal article" date="2009" name="Nature">
        <title>The Sorghum bicolor genome and the diversification of grasses.</title>
        <authorList>
            <person name="Paterson A.H."/>
            <person name="Bowers J.E."/>
            <person name="Bruggmann R."/>
            <person name="Dubchak I."/>
            <person name="Grimwood J."/>
            <person name="Gundlach H."/>
            <person name="Haberer G."/>
            <person name="Hellsten U."/>
            <person name="Mitros T."/>
            <person name="Poliakov A."/>
            <person name="Schmutz J."/>
            <person name="Spannagl M."/>
            <person name="Tang H."/>
            <person name="Wang X."/>
            <person name="Wicker T."/>
            <person name="Bharti A.K."/>
            <person name="Chapman J."/>
            <person name="Feltus F.A."/>
            <person name="Gowik U."/>
            <person name="Grigoriev I.V."/>
            <person name="Lyons E."/>
            <person name="Maher C.A."/>
            <person name="Martis M."/>
            <person name="Narechania A."/>
            <person name="Otillar R.P."/>
            <person name="Penning B.W."/>
            <person name="Salamov A.A."/>
            <person name="Wang Y."/>
            <person name="Zhang L."/>
            <person name="Carpita N.C."/>
            <person name="Freeling M."/>
            <person name="Gingle A.R."/>
            <person name="Hash C.T."/>
            <person name="Keller B."/>
            <person name="Klein P."/>
            <person name="Kresovich S."/>
            <person name="McCann M.C."/>
            <person name="Ming R."/>
            <person name="Peterson D.G."/>
            <person name="Mehboob-ur-Rahman"/>
            <person name="Ware D."/>
            <person name="Westhoff P."/>
            <person name="Mayer K.F."/>
            <person name="Messing J."/>
            <person name="Rokhsar D.S."/>
        </authorList>
    </citation>
    <scope>NUCLEOTIDE SEQUENCE [LARGE SCALE GENOMIC DNA]</scope>
    <source>
        <strain evidence="2">cv. BTx623</strain>
    </source>
</reference>
<dbReference type="EMBL" id="CM000761">
    <property type="protein sequence ID" value="OQU89180.1"/>
    <property type="molecule type" value="Genomic_DNA"/>
</dbReference>
<dbReference type="OMA" id="WWPTVVL"/>
<dbReference type="EMBL" id="CM000761">
    <property type="protein sequence ID" value="OQU89179.1"/>
    <property type="molecule type" value="Genomic_DNA"/>
</dbReference>
<keyword evidence="2" id="KW-1185">Reference proteome</keyword>
<dbReference type="Proteomes" id="UP000000768">
    <property type="component" value="Chromosome 2"/>
</dbReference>
<evidence type="ECO:0000313" key="1">
    <source>
        <dbReference type="EMBL" id="OQU89181.1"/>
    </source>
</evidence>
<proteinExistence type="predicted"/>
<sequence length="110" mass="11484">MVRWWRAAASHGGRIPTARWLNLGSASLSPQVGVVMVARSSVVRGTSTGGVVLEGPTAARSKAMAAQVGGQMTYFLSRLLWAVGKWWPTVVLDLACGLRMSSPVGSGTGS</sequence>
<reference evidence="1" key="2">
    <citation type="submission" date="2017-02" db="EMBL/GenBank/DDBJ databases">
        <title>WGS assembly of Sorghum bicolor.</title>
        <authorList>
            <person name="Paterson A."/>
            <person name="Mullet J."/>
            <person name="Bowers J."/>
            <person name="Bruggmann R."/>
            <person name="Dubchak I."/>
            <person name="Grimwood J."/>
            <person name="Gundlach H."/>
            <person name="Haberer G."/>
            <person name="Hellsten U."/>
            <person name="Mitros T."/>
            <person name="Poliakov A."/>
            <person name="Schmutz J."/>
            <person name="Spannagl M."/>
            <person name="Tang H."/>
            <person name="Wang X."/>
            <person name="Wicker T."/>
            <person name="Bharti A."/>
            <person name="Chapman J."/>
            <person name="Feltus F."/>
            <person name="Gowik U."/>
            <person name="Grigoriev I."/>
            <person name="Lyons E."/>
            <person name="Maher C."/>
            <person name="Martis M."/>
            <person name="Narechania A."/>
            <person name="Otillar R."/>
            <person name="Penning B."/>
            <person name="Salamov A."/>
            <person name="Wang Y."/>
            <person name="Zhang L."/>
            <person name="Carpita N."/>
            <person name="Freeling M."/>
            <person name="Gingle A."/>
            <person name="Hash C."/>
            <person name="Keller B."/>
            <person name="Klein P."/>
            <person name="Kresovich S."/>
            <person name="Mccann M."/>
            <person name="Ming R."/>
            <person name="Peterson D."/>
            <person name="Rahman M."/>
            <person name="Ware D."/>
            <person name="Westhoff P."/>
            <person name="Mayer K."/>
            <person name="Messing J."/>
            <person name="Sims D."/>
            <person name="Jenkins J."/>
            <person name="Shu S."/>
            <person name="Rokhsar D."/>
        </authorList>
    </citation>
    <scope>NUCLEOTIDE SEQUENCE</scope>
</reference>
<dbReference type="Gramene" id="OQU89181">
    <property type="protein sequence ID" value="OQU89181"/>
    <property type="gene ID" value="SORBI_3002G156601"/>
</dbReference>
<reference evidence="2" key="3">
    <citation type="journal article" date="2018" name="Plant J.">
        <title>The Sorghum bicolor reference genome: improved assembly, gene annotations, a transcriptome atlas, and signatures of genome organization.</title>
        <authorList>
            <person name="McCormick R.F."/>
            <person name="Truong S.K."/>
            <person name="Sreedasyam A."/>
            <person name="Jenkins J."/>
            <person name="Shu S."/>
            <person name="Sims D."/>
            <person name="Kennedy M."/>
            <person name="Amirebrahimi M."/>
            <person name="Weers B.D."/>
            <person name="McKinley B."/>
            <person name="Mattison A."/>
            <person name="Morishige D.T."/>
            <person name="Grimwood J."/>
            <person name="Schmutz J."/>
            <person name="Mullet J.E."/>
        </authorList>
    </citation>
    <scope>NUCLEOTIDE SEQUENCE [LARGE SCALE GENOMIC DNA]</scope>
    <source>
        <strain evidence="2">cv. BTx623</strain>
    </source>
</reference>
<dbReference type="Gramene" id="OQU89180">
    <property type="protein sequence ID" value="OQU89180"/>
    <property type="gene ID" value="SORBI_3002G156601"/>
</dbReference>
<dbReference type="Gramene" id="OQU89182">
    <property type="protein sequence ID" value="OQU89182"/>
    <property type="gene ID" value="SORBI_3002G156601"/>
</dbReference>
<organism evidence="1 2">
    <name type="scientific">Sorghum bicolor</name>
    <name type="common">Sorghum</name>
    <name type="synonym">Sorghum vulgare</name>
    <dbReference type="NCBI Taxonomy" id="4558"/>
    <lineage>
        <taxon>Eukaryota</taxon>
        <taxon>Viridiplantae</taxon>
        <taxon>Streptophyta</taxon>
        <taxon>Embryophyta</taxon>
        <taxon>Tracheophyta</taxon>
        <taxon>Spermatophyta</taxon>
        <taxon>Magnoliopsida</taxon>
        <taxon>Liliopsida</taxon>
        <taxon>Poales</taxon>
        <taxon>Poaceae</taxon>
        <taxon>PACMAD clade</taxon>
        <taxon>Panicoideae</taxon>
        <taxon>Andropogonodae</taxon>
        <taxon>Andropogoneae</taxon>
        <taxon>Sorghinae</taxon>
        <taxon>Sorghum</taxon>
    </lineage>
</organism>
<dbReference type="InParanoid" id="A0A1W0W4B1"/>
<protein>
    <submittedName>
        <fullName evidence="1">Uncharacterized protein</fullName>
    </submittedName>
</protein>
<evidence type="ECO:0000313" key="2">
    <source>
        <dbReference type="Proteomes" id="UP000000768"/>
    </source>
</evidence>
<dbReference type="Gramene" id="OQU89179">
    <property type="protein sequence ID" value="OQU89179"/>
    <property type="gene ID" value="SORBI_3002G156601"/>
</dbReference>
<gene>
    <name evidence="1" type="ORF">SORBI_3002G156601</name>
</gene>
<dbReference type="AlphaFoldDB" id="A0A1W0W4B1"/>
<name>A0A1W0W4B1_SORBI</name>
<dbReference type="EMBL" id="CM000761">
    <property type="protein sequence ID" value="OQU89182.1"/>
    <property type="molecule type" value="Genomic_DNA"/>
</dbReference>
<dbReference type="EMBL" id="CM000761">
    <property type="protein sequence ID" value="OQU89181.1"/>
    <property type="molecule type" value="Genomic_DNA"/>
</dbReference>
<accession>A0A1W0W4B1</accession>